<dbReference type="InterPro" id="IPR048037">
    <property type="entry name" value="DmmA-like_C"/>
</dbReference>
<evidence type="ECO:0000259" key="1">
    <source>
        <dbReference type="Pfam" id="PF22289"/>
    </source>
</evidence>
<feature type="domain" description="Dimethylamine monooxygenase subunit DmmA-like C-terminal" evidence="1">
    <location>
        <begin position="110"/>
        <end position="153"/>
    </location>
</feature>
<dbReference type="NCBIfam" id="NF041259">
    <property type="entry name" value="mono_DmmA_fam"/>
    <property type="match status" value="1"/>
</dbReference>
<organism evidence="2 3">
    <name type="scientific">Arthrobacter livingstonensis</name>
    <dbReference type="NCBI Taxonomy" id="670078"/>
    <lineage>
        <taxon>Bacteria</taxon>
        <taxon>Bacillati</taxon>
        <taxon>Actinomycetota</taxon>
        <taxon>Actinomycetes</taxon>
        <taxon>Micrococcales</taxon>
        <taxon>Micrococcaceae</taxon>
        <taxon>Arthrobacter</taxon>
    </lineage>
</organism>
<reference evidence="2 3" key="1">
    <citation type="submission" date="2018-05" db="EMBL/GenBank/DDBJ databases">
        <title>Genetic diversity of glacier-inhabiting Cryobacterium bacteria in China and description of Cryobacterium mengkeensis sp. nov. and Arthrobacter glacialis sp. nov.</title>
        <authorList>
            <person name="Liu Q."/>
            <person name="Xin Y.-H."/>
        </authorList>
    </citation>
    <scope>NUCLEOTIDE SEQUENCE [LARGE SCALE GENOMIC DNA]</scope>
    <source>
        <strain evidence="2 3">LI2</strain>
    </source>
</reference>
<dbReference type="AlphaFoldDB" id="A0A2V5L2Q3"/>
<sequence>MRPASMTVPEGICCDPGFRGLICVSFGKTDSLTADYHTGGQRRHVIHFDGANTDTLSYLRSTIELACVGVRLVLIGPMADIKAAAAVAAECGLADDEVTLVSDGSEHRTVFCAHCRTVTKTVEPTGSELECQGCTTVLSISNHFSRRIAAYLGYAAHAEEAA</sequence>
<keyword evidence="3" id="KW-1185">Reference proteome</keyword>
<name>A0A2V5L2Q3_9MICC</name>
<accession>A0A2V5L2Q3</accession>
<evidence type="ECO:0000313" key="2">
    <source>
        <dbReference type="EMBL" id="PYI64043.1"/>
    </source>
</evidence>
<dbReference type="OrthoDB" id="3579011at2"/>
<protein>
    <recommendedName>
        <fullName evidence="1">Dimethylamine monooxygenase subunit DmmA-like C-terminal domain-containing protein</fullName>
    </recommendedName>
</protein>
<dbReference type="RefSeq" id="WP_110503260.1">
    <property type="nucleotide sequence ID" value="NZ_QJVD01000080.1"/>
</dbReference>
<dbReference type="Proteomes" id="UP000247832">
    <property type="component" value="Unassembled WGS sequence"/>
</dbReference>
<dbReference type="Pfam" id="PF22289">
    <property type="entry name" value="DmmA-like_C"/>
    <property type="match status" value="1"/>
</dbReference>
<comment type="caution">
    <text evidence="2">The sequence shown here is derived from an EMBL/GenBank/DDBJ whole genome shotgun (WGS) entry which is preliminary data.</text>
</comment>
<gene>
    <name evidence="2" type="ORF">CVV68_22775</name>
</gene>
<evidence type="ECO:0000313" key="3">
    <source>
        <dbReference type="Proteomes" id="UP000247832"/>
    </source>
</evidence>
<dbReference type="EMBL" id="QJVD01000080">
    <property type="protein sequence ID" value="PYI64043.1"/>
    <property type="molecule type" value="Genomic_DNA"/>
</dbReference>
<proteinExistence type="predicted"/>